<dbReference type="InterPro" id="IPR036249">
    <property type="entry name" value="Thioredoxin-like_sf"/>
</dbReference>
<dbReference type="PANTHER" id="PTHR35272:SF3">
    <property type="entry name" value="THIOL:DISULFIDE INTERCHANGE PROTEIN DSBC"/>
    <property type="match status" value="1"/>
</dbReference>
<name>A0A3B1E7A4_9ZZZZ</name>
<protein>
    <submittedName>
        <fullName evidence="1">Thiol:disulfide interchange protein, putative</fullName>
    </submittedName>
</protein>
<dbReference type="SUPFAM" id="SSF52833">
    <property type="entry name" value="Thioredoxin-like"/>
    <property type="match status" value="1"/>
</dbReference>
<dbReference type="EMBL" id="UOYO01000026">
    <property type="protein sequence ID" value="VAY87468.1"/>
    <property type="molecule type" value="Genomic_DNA"/>
</dbReference>
<proteinExistence type="predicted"/>
<dbReference type="InterPro" id="IPR051470">
    <property type="entry name" value="Thiol:disulfide_interchange"/>
</dbReference>
<accession>A0A3B1E7A4</accession>
<evidence type="ECO:0000313" key="1">
    <source>
        <dbReference type="EMBL" id="VAY87468.1"/>
    </source>
</evidence>
<dbReference type="AlphaFoldDB" id="A0A3B1E7A4"/>
<sequence length="236" mass="27010">MKKLLVILASLVLSTGFSFAKEVTKKDIQLIKESFPMVFGNEGIIINKTVDFDNLKLLDITIQGRAMTVFYSKIDKKLIFGNVIDTDGQKLEAPKNTKIIKNGIINSYGSGKKDIYIVTDLECPYCKRLENNLDENIYKEYTIHTIFMPLSFHKNAMDMSLWVIAGTTKKERHQRISKALKGDMAYKTFKPKNKKELEKKLKLSIRAAKELKAQGTPAVYDENFNSINYQILLKKK</sequence>
<dbReference type="Gene3D" id="3.40.30.10">
    <property type="entry name" value="Glutaredoxin"/>
    <property type="match status" value="1"/>
</dbReference>
<gene>
    <name evidence="1" type="ORF">MNB_ARC-1_399</name>
</gene>
<reference evidence="1" key="1">
    <citation type="submission" date="2018-10" db="EMBL/GenBank/DDBJ databases">
        <authorList>
            <person name="Aoki K."/>
        </authorList>
    </citation>
    <scope>NUCLEOTIDE SEQUENCE</scope>
</reference>
<dbReference type="PANTHER" id="PTHR35272">
    <property type="entry name" value="THIOL:DISULFIDE INTERCHANGE PROTEIN DSBC-RELATED"/>
    <property type="match status" value="1"/>
</dbReference>
<organism evidence="1">
    <name type="scientific">hydrothermal vent metagenome</name>
    <dbReference type="NCBI Taxonomy" id="652676"/>
    <lineage>
        <taxon>unclassified sequences</taxon>
        <taxon>metagenomes</taxon>
        <taxon>ecological metagenomes</taxon>
    </lineage>
</organism>